<protein>
    <submittedName>
        <fullName evidence="1">Uncharacterized protein</fullName>
    </submittedName>
</protein>
<dbReference type="PANTHER" id="PTHR35668:SF1">
    <property type="entry name" value="PROTEIN SHORTAGE IN CHIASMATA 1 ORTHOLOG"/>
    <property type="match status" value="1"/>
</dbReference>
<comment type="caution">
    <text evidence="1">The sequence shown here is derived from an EMBL/GenBank/DDBJ whole genome shotgun (WGS) entry which is preliminary data.</text>
</comment>
<dbReference type="GO" id="GO:0016887">
    <property type="term" value="F:ATP hydrolysis activity"/>
    <property type="evidence" value="ECO:0007669"/>
    <property type="project" value="InterPro"/>
</dbReference>
<accession>A0A401SGZ8</accession>
<keyword evidence="2" id="KW-1185">Reference proteome</keyword>
<dbReference type="PANTHER" id="PTHR35668">
    <property type="entry name" value="PROTEIN SHORTAGE IN CHIASMATA 1 ORTHOLOG"/>
    <property type="match status" value="1"/>
</dbReference>
<dbReference type="InterPro" id="IPR039991">
    <property type="entry name" value="SHOC1"/>
</dbReference>
<evidence type="ECO:0000313" key="1">
    <source>
        <dbReference type="EMBL" id="GCC29623.1"/>
    </source>
</evidence>
<dbReference type="GO" id="GO:0000712">
    <property type="term" value="P:resolution of meiotic recombination intermediates"/>
    <property type="evidence" value="ECO:0007669"/>
    <property type="project" value="InterPro"/>
</dbReference>
<dbReference type="GO" id="GO:0003697">
    <property type="term" value="F:single-stranded DNA binding"/>
    <property type="evidence" value="ECO:0007669"/>
    <property type="project" value="TreeGrafter"/>
</dbReference>
<dbReference type="GO" id="GO:0000794">
    <property type="term" value="C:condensed nuclear chromosome"/>
    <property type="evidence" value="ECO:0007669"/>
    <property type="project" value="InterPro"/>
</dbReference>
<proteinExistence type="predicted"/>
<gene>
    <name evidence="1" type="ORF">chiPu_0008066</name>
</gene>
<dbReference type="OrthoDB" id="9909657at2759"/>
<dbReference type="Proteomes" id="UP000287033">
    <property type="component" value="Unassembled WGS sequence"/>
</dbReference>
<reference evidence="1 2" key="1">
    <citation type="journal article" date="2018" name="Nat. Ecol. Evol.">
        <title>Shark genomes provide insights into elasmobranch evolution and the origin of vertebrates.</title>
        <authorList>
            <person name="Hara Y"/>
            <person name="Yamaguchi K"/>
            <person name="Onimaru K"/>
            <person name="Kadota M"/>
            <person name="Koyanagi M"/>
            <person name="Keeley SD"/>
            <person name="Tatsumi K"/>
            <person name="Tanaka K"/>
            <person name="Motone F"/>
            <person name="Kageyama Y"/>
            <person name="Nozu R"/>
            <person name="Adachi N"/>
            <person name="Nishimura O"/>
            <person name="Nakagawa R"/>
            <person name="Tanegashima C"/>
            <person name="Kiyatake I"/>
            <person name="Matsumoto R"/>
            <person name="Murakumo K"/>
            <person name="Nishida K"/>
            <person name="Terakita A"/>
            <person name="Kuratani S"/>
            <person name="Sato K"/>
            <person name="Hyodo S Kuraku.S."/>
        </authorList>
    </citation>
    <scope>NUCLEOTIDE SEQUENCE [LARGE SCALE GENOMIC DNA]</scope>
</reference>
<dbReference type="AlphaFoldDB" id="A0A401SGZ8"/>
<sequence length="121" mass="14520">MDHNLVSNFRFRSLERPPDFKITVKHARRRTEGLLWGRRRSASNRVEVLTRKKLTANWFLLPVPHHLDQSDNYCYQGRLSNDIYRRPWTRGTMLSTSKLMSCDSVLTEWKKHICTENFLER</sequence>
<organism evidence="1 2">
    <name type="scientific">Chiloscyllium punctatum</name>
    <name type="common">Brownbanded bambooshark</name>
    <name type="synonym">Hemiscyllium punctatum</name>
    <dbReference type="NCBI Taxonomy" id="137246"/>
    <lineage>
        <taxon>Eukaryota</taxon>
        <taxon>Metazoa</taxon>
        <taxon>Chordata</taxon>
        <taxon>Craniata</taxon>
        <taxon>Vertebrata</taxon>
        <taxon>Chondrichthyes</taxon>
        <taxon>Elasmobranchii</taxon>
        <taxon>Galeomorphii</taxon>
        <taxon>Galeoidea</taxon>
        <taxon>Orectolobiformes</taxon>
        <taxon>Hemiscylliidae</taxon>
        <taxon>Chiloscyllium</taxon>
    </lineage>
</organism>
<dbReference type="EMBL" id="BEZZ01000259">
    <property type="protein sequence ID" value="GCC29623.1"/>
    <property type="molecule type" value="Genomic_DNA"/>
</dbReference>
<evidence type="ECO:0000313" key="2">
    <source>
        <dbReference type="Proteomes" id="UP000287033"/>
    </source>
</evidence>
<name>A0A401SGZ8_CHIPU</name>